<keyword evidence="2" id="KW-1185">Reference proteome</keyword>
<gene>
    <name evidence="1" type="ORF">R0H02_05180</name>
</gene>
<accession>A0AB35RIK0</accession>
<reference evidence="1 2" key="1">
    <citation type="submission" date="2023-10" db="EMBL/GenBank/DDBJ databases">
        <title>Phytobacter spp. The emergence of a new genus of hospital-origin enterobacteria encoding carbapenemases in Argentina.</title>
        <authorList>
            <person name="Vay C."/>
            <person name="Almuzara M."/>
            <person name="Traglia G.M."/>
            <person name="Campos J."/>
        </authorList>
    </citation>
    <scope>NUCLEOTIDE SEQUENCE [LARGE SCALE GENOMIC DNA]</scope>
    <source>
        <strain evidence="1 2">CVMA36</strain>
    </source>
</reference>
<proteinExistence type="predicted"/>
<comment type="caution">
    <text evidence="1">The sequence shown here is derived from an EMBL/GenBank/DDBJ whole genome shotgun (WGS) entry which is preliminary data.</text>
</comment>
<dbReference type="AlphaFoldDB" id="A0AB35RIK0"/>
<protein>
    <submittedName>
        <fullName evidence="1">Uncharacterized protein</fullName>
    </submittedName>
</protein>
<name>A0AB35RIK0_9ENTR</name>
<dbReference type="RefSeq" id="WP_317101430.1">
    <property type="nucleotide sequence ID" value="NZ_JAWJAC010000003.1"/>
</dbReference>
<evidence type="ECO:0000313" key="1">
    <source>
        <dbReference type="EMBL" id="MDV2861856.1"/>
    </source>
</evidence>
<organism evidence="1 2">
    <name type="scientific">Phytobacter ursingii</name>
    <dbReference type="NCBI Taxonomy" id="1972431"/>
    <lineage>
        <taxon>Bacteria</taxon>
        <taxon>Pseudomonadati</taxon>
        <taxon>Pseudomonadota</taxon>
        <taxon>Gammaproteobacteria</taxon>
        <taxon>Enterobacterales</taxon>
        <taxon>Enterobacteriaceae</taxon>
        <taxon>Phytobacter</taxon>
    </lineage>
</organism>
<evidence type="ECO:0000313" key="2">
    <source>
        <dbReference type="Proteomes" id="UP001286589"/>
    </source>
</evidence>
<sequence>METKKITTFFAALLLIALPSKYSLALPSKDEALAACSSLVKKARLDPVIDSLYGEQLARVAMRDCIITIGESNGDPKKAIEVSKRLKSEFGKSMWALIGSPYVSQTEKSMAVNIDDWHTGIMNNSARIAGDYSELEFEAKKPR</sequence>
<dbReference type="Proteomes" id="UP001286589">
    <property type="component" value="Unassembled WGS sequence"/>
</dbReference>
<dbReference type="EMBL" id="JAWJAC010000003">
    <property type="protein sequence ID" value="MDV2861856.1"/>
    <property type="molecule type" value="Genomic_DNA"/>
</dbReference>